<dbReference type="InterPro" id="IPR027417">
    <property type="entry name" value="P-loop_NTPase"/>
</dbReference>
<accession>A0A1G2P1X7</accession>
<dbReference type="EMBL" id="MHSK01000014">
    <property type="protein sequence ID" value="OHA42338.1"/>
    <property type="molecule type" value="Genomic_DNA"/>
</dbReference>
<reference evidence="1 2" key="1">
    <citation type="journal article" date="2016" name="Nat. Commun.">
        <title>Thousands of microbial genomes shed light on interconnected biogeochemical processes in an aquifer system.</title>
        <authorList>
            <person name="Anantharaman K."/>
            <person name="Brown C.T."/>
            <person name="Hug L.A."/>
            <person name="Sharon I."/>
            <person name="Castelle C.J."/>
            <person name="Probst A.J."/>
            <person name="Thomas B.C."/>
            <person name="Singh A."/>
            <person name="Wilkins M.J."/>
            <person name="Karaoz U."/>
            <person name="Brodie E.L."/>
            <person name="Williams K.H."/>
            <person name="Hubbard S.S."/>
            <person name="Banfield J.F."/>
        </authorList>
    </citation>
    <scope>NUCLEOTIDE SEQUENCE [LARGE SCALE GENOMIC DNA]</scope>
</reference>
<comment type="caution">
    <text evidence="1">The sequence shown here is derived from an EMBL/GenBank/DDBJ whole genome shotgun (WGS) entry which is preliminary data.</text>
</comment>
<dbReference type="Gene3D" id="3.40.50.300">
    <property type="entry name" value="P-loop containing nucleotide triphosphate hydrolases"/>
    <property type="match status" value="1"/>
</dbReference>
<evidence type="ECO:0000313" key="1">
    <source>
        <dbReference type="EMBL" id="OHA42338.1"/>
    </source>
</evidence>
<gene>
    <name evidence="1" type="ORF">A3G52_01360</name>
</gene>
<evidence type="ECO:0000313" key="2">
    <source>
        <dbReference type="Proteomes" id="UP000177269"/>
    </source>
</evidence>
<proteinExistence type="predicted"/>
<dbReference type="AlphaFoldDB" id="A0A1G2P1X7"/>
<sequence>MNTIISLSGRDGVGKTQQIQLLRDQPGLHVTNALKHYGDKWPKLNSADEFEWWFGKNNFDGFLDVITDSINKRNLDKVDGKVTIHERGTLMFLAVCLATLATRRQISVDEIQTVVKEKFLSRLTYSPYVESSILLVEDVAYKSAIRELESGIELRASHYTDHQNQIYQQYQKNLHIALERCFPSDTTKIVTNQSIVDIQNQIRRIVSGLTGSELDSLCGNLRNLVCVGGMSESGKSQLCQNLHVNHGSYRLKLRYFSKKFGENASLVEEILRFLHEHPHITLASIESLHNPELPVLLKKMLGTRTTVIYLDAPEDERVRRHQLVSDTVKAGLDKFLQKESVKESRGAHKVRLVADLVIDTSLNTPEETCDQVFKSI</sequence>
<name>A0A1G2P1X7_9BACT</name>
<protein>
    <submittedName>
        <fullName evidence="1">Uncharacterized protein</fullName>
    </submittedName>
</protein>
<dbReference type="SUPFAM" id="SSF52540">
    <property type="entry name" value="P-loop containing nucleoside triphosphate hydrolases"/>
    <property type="match status" value="2"/>
</dbReference>
<organism evidence="1 2">
    <name type="scientific">Candidatus Taylorbacteria bacterium RIFCSPLOWO2_12_FULL_43_20</name>
    <dbReference type="NCBI Taxonomy" id="1802332"/>
    <lineage>
        <taxon>Bacteria</taxon>
        <taxon>Candidatus Tayloriibacteriota</taxon>
    </lineage>
</organism>
<dbReference type="Proteomes" id="UP000177269">
    <property type="component" value="Unassembled WGS sequence"/>
</dbReference>